<evidence type="ECO:0000256" key="2">
    <source>
        <dbReference type="ARBA" id="ARBA00023015"/>
    </source>
</evidence>
<dbReference type="InterPro" id="IPR037546">
    <property type="entry name" value="SAC51-like"/>
</dbReference>
<accession>A0AAV5L8P1</accession>
<dbReference type="EMBL" id="BPVZ01000101">
    <property type="protein sequence ID" value="GKV33606.1"/>
    <property type="molecule type" value="Genomic_DNA"/>
</dbReference>
<dbReference type="CDD" id="cd18917">
    <property type="entry name" value="bHLH_AtSAC51_like"/>
    <property type="match status" value="1"/>
</dbReference>
<dbReference type="PANTHER" id="PTHR36066:SF2">
    <property type="entry name" value="TRANSCRIPTION FACTOR BHLH145"/>
    <property type="match status" value="1"/>
</dbReference>
<evidence type="ECO:0000256" key="1">
    <source>
        <dbReference type="ARBA" id="ARBA00004123"/>
    </source>
</evidence>
<gene>
    <name evidence="7" type="ORF">SLEP1_g42093</name>
</gene>
<feature type="region of interest" description="Disordered" evidence="5">
    <location>
        <begin position="209"/>
        <end position="257"/>
    </location>
</feature>
<evidence type="ECO:0000256" key="5">
    <source>
        <dbReference type="SAM" id="MobiDB-lite"/>
    </source>
</evidence>
<dbReference type="SUPFAM" id="SSF47459">
    <property type="entry name" value="HLH, helix-loop-helix DNA-binding domain"/>
    <property type="match status" value="1"/>
</dbReference>
<sequence>MGEGCGSWFPRPQFTWQSPYLSSLTAPLSLGHQTTIPKFINPDTNMVSTASGALSVYANTELPHLQVGQVNEPRGWFYCLPRFQQAFTPASSPILKEQLLANVSDNHGEATAPKAGSGCTQKRFLVFDQSGDQTTLIFSPASGTPVKCANPWSSKALGAYNPNGEHPMAKGDLNLHLGPISGAAFDGNGADVQSEMHEDTEELNALLYSDDDGNYTDDHDDDDDTTSTGHSPSTMTAHNEQLEGSTEEVASSGGTTKKRKLFDGVNDYAPLLMDTATSVKPKLSCEYEHDAESSCANGKISQSNELSSLSANKRMRKEKIRETVCLLRSIIPNGEGKDAIMVLDEAIGYLKSLRFKAKDLGLGTA</sequence>
<dbReference type="PROSITE" id="PS50888">
    <property type="entry name" value="BHLH"/>
    <property type="match status" value="1"/>
</dbReference>
<keyword evidence="3" id="KW-0804">Transcription</keyword>
<dbReference type="GO" id="GO:0046983">
    <property type="term" value="F:protein dimerization activity"/>
    <property type="evidence" value="ECO:0007669"/>
    <property type="project" value="InterPro"/>
</dbReference>
<dbReference type="PANTHER" id="PTHR36066">
    <property type="entry name" value="TRANSCRIPTION FACTOR BHLH145"/>
    <property type="match status" value="1"/>
</dbReference>
<evidence type="ECO:0000256" key="3">
    <source>
        <dbReference type="ARBA" id="ARBA00023163"/>
    </source>
</evidence>
<reference evidence="7 8" key="1">
    <citation type="journal article" date="2021" name="Commun. Biol.">
        <title>The genome of Shorea leprosula (Dipterocarpaceae) highlights the ecological relevance of drought in aseasonal tropical rainforests.</title>
        <authorList>
            <person name="Ng K.K.S."/>
            <person name="Kobayashi M.J."/>
            <person name="Fawcett J.A."/>
            <person name="Hatakeyama M."/>
            <person name="Paape T."/>
            <person name="Ng C.H."/>
            <person name="Ang C.C."/>
            <person name="Tnah L.H."/>
            <person name="Lee C.T."/>
            <person name="Nishiyama T."/>
            <person name="Sese J."/>
            <person name="O'Brien M.J."/>
            <person name="Copetti D."/>
            <person name="Mohd Noor M.I."/>
            <person name="Ong R.C."/>
            <person name="Putra M."/>
            <person name="Sireger I.Z."/>
            <person name="Indrioko S."/>
            <person name="Kosugi Y."/>
            <person name="Izuno A."/>
            <person name="Isagi Y."/>
            <person name="Lee S.L."/>
            <person name="Shimizu K.K."/>
        </authorList>
    </citation>
    <scope>NUCLEOTIDE SEQUENCE [LARGE SCALE GENOMIC DNA]</scope>
    <source>
        <strain evidence="7">214</strain>
    </source>
</reference>
<feature type="compositionally biased region" description="Polar residues" evidence="5">
    <location>
        <begin position="231"/>
        <end position="255"/>
    </location>
</feature>
<dbReference type="GO" id="GO:0005634">
    <property type="term" value="C:nucleus"/>
    <property type="evidence" value="ECO:0007669"/>
    <property type="project" value="UniProtKB-SubCell"/>
</dbReference>
<comment type="subcellular location">
    <subcellularLocation>
        <location evidence="1">Nucleus</location>
    </subcellularLocation>
</comment>
<proteinExistence type="predicted"/>
<keyword evidence="8" id="KW-1185">Reference proteome</keyword>
<evidence type="ECO:0000256" key="4">
    <source>
        <dbReference type="ARBA" id="ARBA00023242"/>
    </source>
</evidence>
<dbReference type="Pfam" id="PF23173">
    <property type="entry name" value="bHLH_SAC51"/>
    <property type="match status" value="1"/>
</dbReference>
<evidence type="ECO:0000313" key="7">
    <source>
        <dbReference type="EMBL" id="GKV33606.1"/>
    </source>
</evidence>
<dbReference type="Proteomes" id="UP001054252">
    <property type="component" value="Unassembled WGS sequence"/>
</dbReference>
<evidence type="ECO:0000259" key="6">
    <source>
        <dbReference type="PROSITE" id="PS50888"/>
    </source>
</evidence>
<keyword evidence="2" id="KW-0805">Transcription regulation</keyword>
<dbReference type="InterPro" id="IPR011598">
    <property type="entry name" value="bHLH_dom"/>
</dbReference>
<dbReference type="InterPro" id="IPR036638">
    <property type="entry name" value="HLH_DNA-bd_sf"/>
</dbReference>
<organism evidence="7 8">
    <name type="scientific">Rubroshorea leprosula</name>
    <dbReference type="NCBI Taxonomy" id="152421"/>
    <lineage>
        <taxon>Eukaryota</taxon>
        <taxon>Viridiplantae</taxon>
        <taxon>Streptophyta</taxon>
        <taxon>Embryophyta</taxon>
        <taxon>Tracheophyta</taxon>
        <taxon>Spermatophyta</taxon>
        <taxon>Magnoliopsida</taxon>
        <taxon>eudicotyledons</taxon>
        <taxon>Gunneridae</taxon>
        <taxon>Pentapetalae</taxon>
        <taxon>rosids</taxon>
        <taxon>malvids</taxon>
        <taxon>Malvales</taxon>
        <taxon>Dipterocarpaceae</taxon>
        <taxon>Rubroshorea</taxon>
    </lineage>
</organism>
<comment type="caution">
    <text evidence="7">The sequence shown here is derived from an EMBL/GenBank/DDBJ whole genome shotgun (WGS) entry which is preliminary data.</text>
</comment>
<feature type="compositionally biased region" description="Acidic residues" evidence="5">
    <location>
        <begin position="209"/>
        <end position="225"/>
    </location>
</feature>
<keyword evidence="4" id="KW-0539">Nucleus</keyword>
<name>A0AAV5L8P1_9ROSI</name>
<dbReference type="AlphaFoldDB" id="A0AAV5L8P1"/>
<feature type="domain" description="BHLH" evidence="6">
    <location>
        <begin position="304"/>
        <end position="353"/>
    </location>
</feature>
<protein>
    <recommendedName>
        <fullName evidence="6">BHLH domain-containing protein</fullName>
    </recommendedName>
</protein>
<evidence type="ECO:0000313" key="8">
    <source>
        <dbReference type="Proteomes" id="UP001054252"/>
    </source>
</evidence>